<dbReference type="Proteomes" id="UP000005952">
    <property type="component" value="Chromosome"/>
</dbReference>
<keyword evidence="2" id="KW-1185">Reference proteome</keyword>
<dbReference type="AlphaFoldDB" id="N0BF20"/>
<reference evidence="1 2" key="1">
    <citation type="journal article" date="2013" name="Genome Announc.">
        <title>Genome sequences for three denitrifying bacterial strains isolated from a uranium- and nitrate-contaminated subsurface environment.</title>
        <authorList>
            <person name="Venkatramanan R."/>
            <person name="Prakash O."/>
            <person name="Woyke T."/>
            <person name="Chain P."/>
            <person name="Goodwin L.A."/>
            <person name="Watson D."/>
            <person name="Brooks S."/>
            <person name="Kostka J.E."/>
            <person name="Green S.J."/>
        </authorList>
    </citation>
    <scope>NUCLEOTIDE SEQUENCE [LARGE SCALE GENOMIC DNA]</scope>
    <source>
        <strain evidence="1 2">1NES1</strain>
    </source>
</reference>
<protein>
    <submittedName>
        <fullName evidence="1">Uncharacterized protein</fullName>
    </submittedName>
</protein>
<dbReference type="HOGENOM" id="CLU_2806660_0_0_5"/>
<organism evidence="1 2">
    <name type="scientific">Hyphomicrobium denitrificans 1NES1</name>
    <dbReference type="NCBI Taxonomy" id="670307"/>
    <lineage>
        <taxon>Bacteria</taxon>
        <taxon>Pseudomonadati</taxon>
        <taxon>Pseudomonadota</taxon>
        <taxon>Alphaproteobacteria</taxon>
        <taxon>Hyphomicrobiales</taxon>
        <taxon>Hyphomicrobiaceae</taxon>
        <taxon>Hyphomicrobium</taxon>
    </lineage>
</organism>
<proteinExistence type="predicted"/>
<accession>N0BF20</accession>
<sequence length="67" mass="7442">MLLVVVNSFGPPVAEVMAILEGFEYQLARRNDEARDVVIRDVLRSKTAVKMCFPQEGPAMCVRCSPS</sequence>
<evidence type="ECO:0000313" key="1">
    <source>
        <dbReference type="EMBL" id="AGK59006.1"/>
    </source>
</evidence>
<gene>
    <name evidence="1" type="ORF">HYPDE_36673</name>
</gene>
<evidence type="ECO:0000313" key="2">
    <source>
        <dbReference type="Proteomes" id="UP000005952"/>
    </source>
</evidence>
<name>N0BF20_9HYPH</name>
<dbReference type="KEGG" id="hdt:HYPDE_36673"/>
<dbReference type="EMBL" id="CP005587">
    <property type="protein sequence ID" value="AGK59006.1"/>
    <property type="molecule type" value="Genomic_DNA"/>
</dbReference>